<dbReference type="Pfam" id="PF03942">
    <property type="entry name" value="DTW"/>
    <property type="match status" value="1"/>
</dbReference>
<evidence type="ECO:0000256" key="2">
    <source>
        <dbReference type="ARBA" id="ARBA00022679"/>
    </source>
</evidence>
<dbReference type="EC" id="2.5.1.25" evidence="1"/>
<dbReference type="AlphaFoldDB" id="A0A1C9W4L3"/>
<dbReference type="GO" id="GO:0016432">
    <property type="term" value="F:tRNA-uridine aminocarboxypropyltransferase activity"/>
    <property type="evidence" value="ECO:0007669"/>
    <property type="project" value="UniProtKB-EC"/>
</dbReference>
<dbReference type="InterPro" id="IPR005636">
    <property type="entry name" value="DTW"/>
</dbReference>
<dbReference type="PANTHER" id="PTHR21392">
    <property type="entry name" value="TRNA-URIDINE AMINOCARBOXYPROPYLTRANSFERASE 2"/>
    <property type="match status" value="1"/>
</dbReference>
<dbReference type="PATRIC" id="fig|1769779.3.peg.609"/>
<evidence type="ECO:0000256" key="1">
    <source>
        <dbReference type="ARBA" id="ARBA00012386"/>
    </source>
</evidence>
<proteinExistence type="predicted"/>
<accession>A0A1C9W4L3</accession>
<keyword evidence="7" id="KW-1185">Reference proteome</keyword>
<gene>
    <name evidence="6" type="ORF">AUP74_00600</name>
</gene>
<sequence length="154" mass="17561">MKIYLLTHERELHRPTNTGAIAITAGASLVRRVIWERKQPDVELKKLVATGSAALVYPAEESDPQPLDPTAFDNFILLDGTWQEARKIFNRTPYLKTAPRVSLQPESSSNYQLRRNQLQGGLCTAECVVELLRVKGYREVAGDIEARFYEFNRR</sequence>
<dbReference type="OrthoDB" id="370626at2"/>
<dbReference type="InterPro" id="IPR039262">
    <property type="entry name" value="DTWD2/TAPT"/>
</dbReference>
<evidence type="ECO:0000256" key="3">
    <source>
        <dbReference type="ARBA" id="ARBA00022691"/>
    </source>
</evidence>
<organism evidence="6 7">
    <name type="scientific">Microbulbifer aggregans</name>
    <dbReference type="NCBI Taxonomy" id="1769779"/>
    <lineage>
        <taxon>Bacteria</taxon>
        <taxon>Pseudomonadati</taxon>
        <taxon>Pseudomonadota</taxon>
        <taxon>Gammaproteobacteria</taxon>
        <taxon>Cellvibrionales</taxon>
        <taxon>Microbulbiferaceae</taxon>
        <taxon>Microbulbifer</taxon>
    </lineage>
</organism>
<name>A0A1C9W4L3_9GAMM</name>
<dbReference type="GO" id="GO:0008033">
    <property type="term" value="P:tRNA processing"/>
    <property type="evidence" value="ECO:0007669"/>
    <property type="project" value="UniProtKB-KW"/>
</dbReference>
<dbReference type="EMBL" id="CP014143">
    <property type="protein sequence ID" value="AOS96070.1"/>
    <property type="molecule type" value="Genomic_DNA"/>
</dbReference>
<keyword evidence="4" id="KW-0819">tRNA processing</keyword>
<dbReference type="SMART" id="SM01144">
    <property type="entry name" value="DTW"/>
    <property type="match status" value="1"/>
</dbReference>
<evidence type="ECO:0000256" key="4">
    <source>
        <dbReference type="ARBA" id="ARBA00022694"/>
    </source>
</evidence>
<dbReference type="KEGG" id="micc:AUP74_00600"/>
<reference evidence="7" key="1">
    <citation type="submission" date="2016-01" db="EMBL/GenBank/DDBJ databases">
        <title>Complete genome sequence of Microbulbifer sp. CCB-MM1, a halophile isolated from Matang Mangrove Forest, Perak.</title>
        <authorList>
            <person name="Moh T.H."/>
            <person name="Dinesh B."/>
            <person name="Lau N.-S."/>
            <person name="Go F."/>
            <person name="Alexander Chong S.-C."/>
        </authorList>
    </citation>
    <scope>NUCLEOTIDE SEQUENCE [LARGE SCALE GENOMIC DNA]</scope>
    <source>
        <strain evidence="7">CCB-MM1</strain>
    </source>
</reference>
<evidence type="ECO:0000313" key="7">
    <source>
        <dbReference type="Proteomes" id="UP000095672"/>
    </source>
</evidence>
<feature type="domain" description="DTW" evidence="5">
    <location>
        <begin position="1"/>
        <end position="154"/>
    </location>
</feature>
<keyword evidence="3" id="KW-0949">S-adenosyl-L-methionine</keyword>
<evidence type="ECO:0000313" key="6">
    <source>
        <dbReference type="EMBL" id="AOS96070.1"/>
    </source>
</evidence>
<keyword evidence="2" id="KW-0808">Transferase</keyword>
<dbReference type="PANTHER" id="PTHR21392:SF1">
    <property type="entry name" value="TRNA-URIDINE AMINOCARBOXYPROPYLTRANSFERASE"/>
    <property type="match status" value="1"/>
</dbReference>
<protein>
    <recommendedName>
        <fullName evidence="1">tRNA-uridine aminocarboxypropyltransferase</fullName>
        <ecNumber evidence="1">2.5.1.25</ecNumber>
    </recommendedName>
</protein>
<dbReference type="RefSeq" id="WP_158514531.1">
    <property type="nucleotide sequence ID" value="NZ_CP014143.1"/>
</dbReference>
<dbReference type="STRING" id="1769779.AUP74_00600"/>
<dbReference type="Proteomes" id="UP000095672">
    <property type="component" value="Chromosome"/>
</dbReference>
<evidence type="ECO:0000259" key="5">
    <source>
        <dbReference type="SMART" id="SM01144"/>
    </source>
</evidence>